<feature type="domain" description="CRAL-TRIO" evidence="1">
    <location>
        <begin position="165"/>
        <end position="316"/>
    </location>
</feature>
<dbReference type="EMBL" id="HE612857">
    <property type="protein sequence ID" value="CCE61758.1"/>
    <property type="molecule type" value="Genomic_DNA"/>
</dbReference>
<evidence type="ECO:0000313" key="3">
    <source>
        <dbReference type="Proteomes" id="UP000005666"/>
    </source>
</evidence>
<evidence type="ECO:0000313" key="2">
    <source>
        <dbReference type="EMBL" id="CCE61758.1"/>
    </source>
</evidence>
<dbReference type="InterPro" id="IPR052432">
    <property type="entry name" value="PITP/CRAL-TRIO"/>
</dbReference>
<dbReference type="InterPro" id="IPR011074">
    <property type="entry name" value="CRAL/TRIO_N_dom"/>
</dbReference>
<keyword evidence="3" id="KW-1185">Reference proteome</keyword>
<dbReference type="SMART" id="SM01100">
    <property type="entry name" value="CRAL_TRIO_N"/>
    <property type="match status" value="1"/>
</dbReference>
<dbReference type="Gene3D" id="3.40.525.10">
    <property type="entry name" value="CRAL-TRIO lipid binding domain"/>
    <property type="match status" value="1"/>
</dbReference>
<name>G8BQG1_TETPH</name>
<proteinExistence type="predicted"/>
<dbReference type="PANTHER" id="PTHR46590">
    <property type="entry name" value="PHOSPHATIDYLINOSITOL TRANSFER PROTEIN CSR1-RELATED"/>
    <property type="match status" value="1"/>
</dbReference>
<dbReference type="PANTHER" id="PTHR46590:SF1">
    <property type="entry name" value="PHOSPHATIDYLINOSITOL TRANSFER PROTEIN CSR1"/>
    <property type="match status" value="1"/>
</dbReference>
<gene>
    <name evidence="2" type="primary">TPHA0B00860</name>
    <name evidence="2" type="ordered locus">TPHA_0B00860</name>
</gene>
<evidence type="ECO:0000259" key="1">
    <source>
        <dbReference type="PROSITE" id="PS50191"/>
    </source>
</evidence>
<protein>
    <recommendedName>
        <fullName evidence="1">CRAL-TRIO domain-containing protein</fullName>
    </recommendedName>
</protein>
<dbReference type="InterPro" id="IPR001251">
    <property type="entry name" value="CRAL-TRIO_dom"/>
</dbReference>
<reference evidence="2 3" key="1">
    <citation type="journal article" date="2011" name="Proc. Natl. Acad. Sci. U.S.A.">
        <title>Evolutionary erosion of yeast sex chromosomes by mating-type switching accidents.</title>
        <authorList>
            <person name="Gordon J.L."/>
            <person name="Armisen D."/>
            <person name="Proux-Wera E."/>
            <person name="Oheigeartaigh S.S."/>
            <person name="Byrne K.P."/>
            <person name="Wolfe K.H."/>
        </authorList>
    </citation>
    <scope>NUCLEOTIDE SEQUENCE [LARGE SCALE GENOMIC DNA]</scope>
    <source>
        <strain evidence="3">ATCC 24235 / CBS 4417 / NBRC 1672 / NRRL Y-8282 / UCD 70-5</strain>
    </source>
</reference>
<dbReference type="Pfam" id="PF00650">
    <property type="entry name" value="CRAL_TRIO"/>
    <property type="match status" value="1"/>
</dbReference>
<dbReference type="eggNOG" id="KOG1470">
    <property type="taxonomic scope" value="Eukaryota"/>
</dbReference>
<dbReference type="OrthoDB" id="43460at2759"/>
<dbReference type="PROSITE" id="PS50191">
    <property type="entry name" value="CRAL_TRIO"/>
    <property type="match status" value="1"/>
</dbReference>
<dbReference type="InterPro" id="IPR036273">
    <property type="entry name" value="CRAL/TRIO_N_dom_sf"/>
</dbReference>
<dbReference type="CDD" id="cd00170">
    <property type="entry name" value="SEC14"/>
    <property type="match status" value="1"/>
</dbReference>
<dbReference type="SMART" id="SM00516">
    <property type="entry name" value="SEC14"/>
    <property type="match status" value="1"/>
</dbReference>
<dbReference type="GeneID" id="11535081"/>
<dbReference type="AlphaFoldDB" id="G8BQG1"/>
<dbReference type="SUPFAM" id="SSF52087">
    <property type="entry name" value="CRAL/TRIO domain"/>
    <property type="match status" value="1"/>
</dbReference>
<dbReference type="KEGG" id="tpf:TPHA_0B00860"/>
<dbReference type="Proteomes" id="UP000005666">
    <property type="component" value="Chromosome 2"/>
</dbReference>
<accession>G8BQG1</accession>
<dbReference type="InterPro" id="IPR036865">
    <property type="entry name" value="CRAL-TRIO_dom_sf"/>
</dbReference>
<organism evidence="2 3">
    <name type="scientific">Tetrapisispora phaffii (strain ATCC 24235 / CBS 4417 / NBRC 1672 / NRRL Y-8282 / UCD 70-5)</name>
    <name type="common">Yeast</name>
    <name type="synonym">Fabospora phaffii</name>
    <dbReference type="NCBI Taxonomy" id="1071381"/>
    <lineage>
        <taxon>Eukaryota</taxon>
        <taxon>Fungi</taxon>
        <taxon>Dikarya</taxon>
        <taxon>Ascomycota</taxon>
        <taxon>Saccharomycotina</taxon>
        <taxon>Saccharomycetes</taxon>
        <taxon>Saccharomycetales</taxon>
        <taxon>Saccharomycetaceae</taxon>
        <taxon>Tetrapisispora</taxon>
    </lineage>
</organism>
<dbReference type="SUPFAM" id="SSF46938">
    <property type="entry name" value="CRAL/TRIO N-terminal domain"/>
    <property type="match status" value="1"/>
</dbReference>
<dbReference type="RefSeq" id="XP_003684192.1">
    <property type="nucleotide sequence ID" value="XM_003684144.1"/>
</dbReference>
<dbReference type="Pfam" id="PF03765">
    <property type="entry name" value="CRAL_TRIO_N"/>
    <property type="match status" value="1"/>
</dbReference>
<sequence>MNVEEENKSLEYNKQLVLKQLWFYLLRFWGEPLEESILLELLDTINDNKVVTEPKKSSSYFGWGSKSTSGDTKGKTDMSFDPFTKYGIDKDASESLFWNSLNIETPDDYVLKFLRARKWHFEKSISMLVKALEWRLSKFDTLKIIRGGERKFYNDNKQGVVKNLELQKAVICGYDLKGRPIIIVRPHLHYSKDQTPEELEEYALLVIEQTRLFFKEPVLSATILFDLTDFTMANMDYAPVKFLVEVFEAHYPECLGHLMIHNAPWLFSPIWNVIKAWLDPIVASKIMFTYNTKDLLTWISKENLPEYLGGELGFDFDSYVCPDESADETLTDVEQRDPIQKEREAIIRSLKDKTIEWIKTKDETKSQELFNERIEIMEKLSKNYASLDLYVRSRSTYDINGSLKL</sequence>
<dbReference type="HOGENOM" id="CLU_016665_2_0_1"/>
<dbReference type="OMA" id="ISTMRWR"/>